<dbReference type="Proteomes" id="UP000183567">
    <property type="component" value="Unassembled WGS sequence"/>
</dbReference>
<evidence type="ECO:0000313" key="2">
    <source>
        <dbReference type="EMBL" id="OJA11817.1"/>
    </source>
</evidence>
<organism evidence="2 3">
    <name type="scientific">Rhizopogon vesiculosus</name>
    <dbReference type="NCBI Taxonomy" id="180088"/>
    <lineage>
        <taxon>Eukaryota</taxon>
        <taxon>Fungi</taxon>
        <taxon>Dikarya</taxon>
        <taxon>Basidiomycota</taxon>
        <taxon>Agaricomycotina</taxon>
        <taxon>Agaricomycetes</taxon>
        <taxon>Agaricomycetidae</taxon>
        <taxon>Boletales</taxon>
        <taxon>Suillineae</taxon>
        <taxon>Rhizopogonaceae</taxon>
        <taxon>Rhizopogon</taxon>
    </lineage>
</organism>
<dbReference type="STRING" id="180088.A0A1J8QDZ3"/>
<feature type="region of interest" description="Disordered" evidence="1">
    <location>
        <begin position="136"/>
        <end position="192"/>
    </location>
</feature>
<sequence>MSRSTCRPEDILYRTRNSDSDIVIADFGITKHLHSPEEYHGALIMLSRGSQQDRARGSSGKFVDRRPTVQLAMNTHVTDIHPPSTSDGSNSGRQCTKRLPSTTSHLVSEITSIARKKWRSSIILARVINRFGRRLSNASSSGSGGWGEDHMNGEMAEDDADSEDAGDGETNDRSNQIKASLSLGGINSGLNENVKVIGPDEKEISW</sequence>
<evidence type="ECO:0000256" key="1">
    <source>
        <dbReference type="SAM" id="MobiDB-lite"/>
    </source>
</evidence>
<accession>A0A1J8QDZ3</accession>
<feature type="region of interest" description="Disordered" evidence="1">
    <location>
        <begin position="75"/>
        <end position="102"/>
    </location>
</feature>
<proteinExistence type="predicted"/>
<dbReference type="AlphaFoldDB" id="A0A1J8QDZ3"/>
<protein>
    <recommendedName>
        <fullName evidence="4">Protein kinase domain-containing protein</fullName>
    </recommendedName>
</protein>
<dbReference type="OrthoDB" id="40902at2759"/>
<feature type="non-terminal residue" evidence="2">
    <location>
        <position position="206"/>
    </location>
</feature>
<reference evidence="2 3" key="1">
    <citation type="submission" date="2016-03" db="EMBL/GenBank/DDBJ databases">
        <title>Comparative genomics of the ectomycorrhizal sister species Rhizopogon vinicolor and Rhizopogon vesiculosus (Basidiomycota: Boletales) reveals a divergence of the mating type B locus.</title>
        <authorList>
            <person name="Mujic A.B."/>
            <person name="Kuo A."/>
            <person name="Tritt A."/>
            <person name="Lipzen A."/>
            <person name="Chen C."/>
            <person name="Johnson J."/>
            <person name="Sharma A."/>
            <person name="Barry K."/>
            <person name="Grigoriev I.V."/>
            <person name="Spatafora J.W."/>
        </authorList>
    </citation>
    <scope>NUCLEOTIDE SEQUENCE [LARGE SCALE GENOMIC DNA]</scope>
    <source>
        <strain evidence="2 3">AM-OR11-056</strain>
    </source>
</reference>
<name>A0A1J8QDZ3_9AGAM</name>
<keyword evidence="3" id="KW-1185">Reference proteome</keyword>
<gene>
    <name evidence="2" type="ORF">AZE42_09480</name>
</gene>
<feature type="compositionally biased region" description="Acidic residues" evidence="1">
    <location>
        <begin position="155"/>
        <end position="169"/>
    </location>
</feature>
<evidence type="ECO:0000313" key="3">
    <source>
        <dbReference type="Proteomes" id="UP000183567"/>
    </source>
</evidence>
<dbReference type="EMBL" id="LVVM01004917">
    <property type="protein sequence ID" value="OJA11817.1"/>
    <property type="molecule type" value="Genomic_DNA"/>
</dbReference>
<comment type="caution">
    <text evidence="2">The sequence shown here is derived from an EMBL/GenBank/DDBJ whole genome shotgun (WGS) entry which is preliminary data.</text>
</comment>
<evidence type="ECO:0008006" key="4">
    <source>
        <dbReference type="Google" id="ProtNLM"/>
    </source>
</evidence>